<dbReference type="PANTHER" id="PTHR33112">
    <property type="entry name" value="DOMAIN PROTEIN, PUTATIVE-RELATED"/>
    <property type="match status" value="1"/>
</dbReference>
<dbReference type="Proteomes" id="UP001321760">
    <property type="component" value="Unassembled WGS sequence"/>
</dbReference>
<evidence type="ECO:0000313" key="2">
    <source>
        <dbReference type="EMBL" id="KAK4452581.1"/>
    </source>
</evidence>
<dbReference type="Pfam" id="PF06985">
    <property type="entry name" value="HET"/>
    <property type="match status" value="1"/>
</dbReference>
<reference evidence="2" key="2">
    <citation type="submission" date="2023-05" db="EMBL/GenBank/DDBJ databases">
        <authorList>
            <consortium name="Lawrence Berkeley National Laboratory"/>
            <person name="Steindorff A."/>
            <person name="Hensen N."/>
            <person name="Bonometti L."/>
            <person name="Westerberg I."/>
            <person name="Brannstrom I.O."/>
            <person name="Guillou S."/>
            <person name="Cros-Aarteil S."/>
            <person name="Calhoun S."/>
            <person name="Haridas S."/>
            <person name="Kuo A."/>
            <person name="Mondo S."/>
            <person name="Pangilinan J."/>
            <person name="Riley R."/>
            <person name="Labutti K."/>
            <person name="Andreopoulos B."/>
            <person name="Lipzen A."/>
            <person name="Chen C."/>
            <person name="Yanf M."/>
            <person name="Daum C."/>
            <person name="Ng V."/>
            <person name="Clum A."/>
            <person name="Ohm R."/>
            <person name="Martin F."/>
            <person name="Silar P."/>
            <person name="Natvig D."/>
            <person name="Lalanne C."/>
            <person name="Gautier V."/>
            <person name="Ament-Velasquez S.L."/>
            <person name="Kruys A."/>
            <person name="Hutchinson M.I."/>
            <person name="Powell A.J."/>
            <person name="Barry K."/>
            <person name="Miller A.N."/>
            <person name="Grigoriev I.V."/>
            <person name="Debuchy R."/>
            <person name="Gladieux P."/>
            <person name="Thoren M.H."/>
            <person name="Johannesson H."/>
        </authorList>
    </citation>
    <scope>NUCLEOTIDE SEQUENCE</scope>
    <source>
        <strain evidence="2">PSN243</strain>
    </source>
</reference>
<dbReference type="PANTHER" id="PTHR33112:SF12">
    <property type="entry name" value="HETEROKARYON INCOMPATIBILITY DOMAIN-CONTAINING PROTEIN"/>
    <property type="match status" value="1"/>
</dbReference>
<protein>
    <submittedName>
        <fullName evidence="2">Heterokaryon incompatibility protein-domain-containing protein</fullName>
    </submittedName>
</protein>
<gene>
    <name evidence="2" type="ORF">QBC34DRAFT_455415</name>
</gene>
<proteinExistence type="predicted"/>
<name>A0AAV9GXU5_9PEZI</name>
<sequence length="950" mass="106693">MSPSSILSIFHTPKPPSYLDMSVEEYRRVLRLISLIRLGPSHYPAAKELISDGVHWWSPLPANYTHAEDIRRPICFLVWHVYTTTKSEDADAFRAMEDLVAYMLNHFLYAGLTKQAVEEMNRTAFRAVQEVCLRGGYARRRNLLKGGELRYHGIMKTFDNRLAKPFEMVDNGSGFHPLPGTPAGPRPLWGKEPLCCVCGVIDWQGRQATKIPGSSETDSNFNPVHHDLGFVEDMVLTTDCALCRLITAALSQSQAIVSIDPQARRRLRCYIPNIGIIATDEGPRRVFWELPIRIELQGPGPKPAMLYFPSFRLDYADVGQIRTAAGAFQLARKVDVGQCNPRFIRKSFRGCLLFHPSDIPRGGAICTRRRETLPDDDLDQLPPCMRVIDFAQQCIVSAPASPDFEFAALSYVWGRAPSFQLTTANLQLLTTPGGITKVLPSLPQTIVDAMTATIHAGIQYLWVDALCIIQDSPADKAAQISCMGTIYSCASLTIVAASGDSSAAGLPGILSTRRDPAVAAQHTEVVSNLTFHTMPPTLRESLAQSPWSTRGWTYQEYILSRRLLIFTPSRVYFVCAHNATCEDTENMSAEAKADLASQGGFEDALPFGGMDPRTVQPQREFEPGPRPWGTYVNLVENYTPRQLTVEGDVVAAVEGILRVLTKRMVRSFLVVGMPEYCFEKALMWFHTGAGPVRRRLPPPVGQVGRFPSWAWAGWVGGASYAQRIETDECKKEVKDWWLVSENSPEAVRLDSDHFEKEHMFILMKSRVAEMQKRRENPSRHLWTVFEQCLLKVTSRLAWFHADLQPEAAKGYLSDHPGAKVYRVYAWIPHSGIKKHVGSIVCTDEQADEQRRWAEGIGRGAHAVPMRCVILSSTKRAWDVLDIDDPREVVRIYDENEFAHHGKDEKLVYNVMWVRAETSPATYMSRITVGQIHIDGWGLGQEQTEEERLYG</sequence>
<evidence type="ECO:0000313" key="3">
    <source>
        <dbReference type="Proteomes" id="UP001321760"/>
    </source>
</evidence>
<dbReference type="InterPro" id="IPR010730">
    <property type="entry name" value="HET"/>
</dbReference>
<reference evidence="2" key="1">
    <citation type="journal article" date="2023" name="Mol. Phylogenet. Evol.">
        <title>Genome-scale phylogeny and comparative genomics of the fungal order Sordariales.</title>
        <authorList>
            <person name="Hensen N."/>
            <person name="Bonometti L."/>
            <person name="Westerberg I."/>
            <person name="Brannstrom I.O."/>
            <person name="Guillou S."/>
            <person name="Cros-Aarteil S."/>
            <person name="Calhoun S."/>
            <person name="Haridas S."/>
            <person name="Kuo A."/>
            <person name="Mondo S."/>
            <person name="Pangilinan J."/>
            <person name="Riley R."/>
            <person name="LaButti K."/>
            <person name="Andreopoulos B."/>
            <person name="Lipzen A."/>
            <person name="Chen C."/>
            <person name="Yan M."/>
            <person name="Daum C."/>
            <person name="Ng V."/>
            <person name="Clum A."/>
            <person name="Steindorff A."/>
            <person name="Ohm R.A."/>
            <person name="Martin F."/>
            <person name="Silar P."/>
            <person name="Natvig D.O."/>
            <person name="Lalanne C."/>
            <person name="Gautier V."/>
            <person name="Ament-Velasquez S.L."/>
            <person name="Kruys A."/>
            <person name="Hutchinson M.I."/>
            <person name="Powell A.J."/>
            <person name="Barry K."/>
            <person name="Miller A.N."/>
            <person name="Grigoriev I.V."/>
            <person name="Debuchy R."/>
            <person name="Gladieux P."/>
            <person name="Hiltunen Thoren M."/>
            <person name="Johannesson H."/>
        </authorList>
    </citation>
    <scope>NUCLEOTIDE SEQUENCE</scope>
    <source>
        <strain evidence="2">PSN243</strain>
    </source>
</reference>
<dbReference type="EMBL" id="MU865923">
    <property type="protein sequence ID" value="KAK4452581.1"/>
    <property type="molecule type" value="Genomic_DNA"/>
</dbReference>
<feature type="domain" description="Heterokaryon incompatibility" evidence="1">
    <location>
        <begin position="406"/>
        <end position="556"/>
    </location>
</feature>
<comment type="caution">
    <text evidence="2">The sequence shown here is derived from an EMBL/GenBank/DDBJ whole genome shotgun (WGS) entry which is preliminary data.</text>
</comment>
<organism evidence="2 3">
    <name type="scientific">Podospora aff. communis PSN243</name>
    <dbReference type="NCBI Taxonomy" id="3040156"/>
    <lineage>
        <taxon>Eukaryota</taxon>
        <taxon>Fungi</taxon>
        <taxon>Dikarya</taxon>
        <taxon>Ascomycota</taxon>
        <taxon>Pezizomycotina</taxon>
        <taxon>Sordariomycetes</taxon>
        <taxon>Sordariomycetidae</taxon>
        <taxon>Sordariales</taxon>
        <taxon>Podosporaceae</taxon>
        <taxon>Podospora</taxon>
    </lineage>
</organism>
<dbReference type="AlphaFoldDB" id="A0AAV9GXU5"/>
<accession>A0AAV9GXU5</accession>
<keyword evidence="3" id="KW-1185">Reference proteome</keyword>
<evidence type="ECO:0000259" key="1">
    <source>
        <dbReference type="Pfam" id="PF06985"/>
    </source>
</evidence>